<name>A0ABS3SYU4_9FLAO</name>
<comment type="caution">
    <text evidence="2">The sequence shown here is derived from an EMBL/GenBank/DDBJ whole genome shotgun (WGS) entry which is preliminary data.</text>
</comment>
<proteinExistence type="predicted"/>
<protein>
    <submittedName>
        <fullName evidence="2">Sulfatase</fullName>
    </submittedName>
</protein>
<dbReference type="SUPFAM" id="SSF53649">
    <property type="entry name" value="Alkaline phosphatase-like"/>
    <property type="match status" value="1"/>
</dbReference>
<dbReference type="Gene3D" id="3.40.720.10">
    <property type="entry name" value="Alkaline Phosphatase, subunit A"/>
    <property type="match status" value="2"/>
</dbReference>
<keyword evidence="3" id="KW-1185">Reference proteome</keyword>
<dbReference type="CDD" id="cd16031">
    <property type="entry name" value="G6S_like"/>
    <property type="match status" value="1"/>
</dbReference>
<dbReference type="PANTHER" id="PTHR43108:SF6">
    <property type="entry name" value="N-SULPHOGLUCOSAMINE SULPHOHYDROLASE"/>
    <property type="match status" value="1"/>
</dbReference>
<dbReference type="InterPro" id="IPR017850">
    <property type="entry name" value="Alkaline_phosphatase_core_sf"/>
</dbReference>
<dbReference type="InterPro" id="IPR032506">
    <property type="entry name" value="SGSH_C"/>
</dbReference>
<dbReference type="Pfam" id="PF16347">
    <property type="entry name" value="SGSH_C"/>
    <property type="match status" value="1"/>
</dbReference>
<evidence type="ECO:0000259" key="1">
    <source>
        <dbReference type="Pfam" id="PF16347"/>
    </source>
</evidence>
<evidence type="ECO:0000313" key="3">
    <source>
        <dbReference type="Proteomes" id="UP000676776"/>
    </source>
</evidence>
<dbReference type="PANTHER" id="PTHR43108">
    <property type="entry name" value="N-ACETYLGLUCOSAMINE-6-SULFATASE FAMILY MEMBER"/>
    <property type="match status" value="1"/>
</dbReference>
<sequence length="539" mass="63903">MKNWIYITFVFLAHVSCSDKITKSENLDKSNIVFIITDDHAYQALSAYDDKVISTPNIDRLASEGMLFNKAFVTNSICSPSRAVALTGKFSHLNSVRDNLDVFDTTQVTFPKILRKHGYETAIYGKWHLKSNPIGFDYWEVLPDQGHYYHPEFLTSYGEVKTEGYVTDVITDKAIHYLETLRDRTKPFMLMYNHKAPHRQWWPSMQDLEAFKNRRIPVPESLFDDYKTKSRASIDAEMRIADHMALSADNKIAPELLEKLNYKEFLSWYEGAYLERFNRLTPEEQDQWIKVYGPINDDFEKINPKGKALTLWKFQRYMKDYLGVIKSVDRNVGRLLDYLDDNNLTQNTMVVYTSDQGFFLGEHGWFDKRFMYEESFRTPLLMRYPEKIKPNTINSDLVQNIDFAPTVLDIAGIDIPSEMQGQSLVPLFMDNKVDWRKALYYHYYEYPGIHMVKRHYGIRTKRYKLIRFYYDIEAWELYDLEKDPNEMQNIYNNPEYTEIQSKLHKQLEELRLYYKDSDSLNQMFINSDLKRLKQLENKT</sequence>
<dbReference type="RefSeq" id="WP_208152436.1">
    <property type="nucleotide sequence ID" value="NZ_JAGEVF010000002.1"/>
</dbReference>
<feature type="domain" description="N-sulphoglucosamine sulphohydrolase C-terminal" evidence="1">
    <location>
        <begin position="361"/>
        <end position="511"/>
    </location>
</feature>
<dbReference type="EMBL" id="JAGEVF010000002">
    <property type="protein sequence ID" value="MBO3115657.1"/>
    <property type="molecule type" value="Genomic_DNA"/>
</dbReference>
<organism evidence="2 3">
    <name type="scientific">Winogradskyella pelagia</name>
    <dbReference type="NCBI Taxonomy" id="2819984"/>
    <lineage>
        <taxon>Bacteria</taxon>
        <taxon>Pseudomonadati</taxon>
        <taxon>Bacteroidota</taxon>
        <taxon>Flavobacteriia</taxon>
        <taxon>Flavobacteriales</taxon>
        <taxon>Flavobacteriaceae</taxon>
        <taxon>Winogradskyella</taxon>
    </lineage>
</organism>
<gene>
    <name evidence="2" type="ORF">J4050_02805</name>
</gene>
<accession>A0ABS3SYU4</accession>
<dbReference type="InterPro" id="IPR002591">
    <property type="entry name" value="Phosphodiest/P_Trfase"/>
</dbReference>
<dbReference type="Proteomes" id="UP000676776">
    <property type="component" value="Unassembled WGS sequence"/>
</dbReference>
<evidence type="ECO:0000313" key="2">
    <source>
        <dbReference type="EMBL" id="MBO3115657.1"/>
    </source>
</evidence>
<dbReference type="Pfam" id="PF01663">
    <property type="entry name" value="Phosphodiest"/>
    <property type="match status" value="1"/>
</dbReference>
<reference evidence="2 3" key="1">
    <citation type="submission" date="2021-03" db="EMBL/GenBank/DDBJ databases">
        <title>Winogradskyella sp. nov., isolated from costal sediment.</title>
        <authorList>
            <person name="Gao C."/>
        </authorList>
    </citation>
    <scope>NUCLEOTIDE SEQUENCE [LARGE SCALE GENOMIC DNA]</scope>
    <source>
        <strain evidence="2 3">DF17</strain>
    </source>
</reference>